<dbReference type="PANTHER" id="PTHR10003">
    <property type="entry name" value="SUPEROXIDE DISMUTASE CU-ZN -RELATED"/>
    <property type="match status" value="1"/>
</dbReference>
<reference evidence="5 6" key="1">
    <citation type="submission" date="2020-02" db="EMBL/GenBank/DDBJ databases">
        <authorList>
            <person name="Zhang X.-Y."/>
        </authorList>
    </citation>
    <scope>NUCLEOTIDE SEQUENCE [LARGE SCALE GENOMIC DNA]</scope>
    <source>
        <strain evidence="5 6">C33</strain>
    </source>
</reference>
<accession>A0A845UX97</accession>
<keyword evidence="2" id="KW-0862">Zinc</keyword>
<comment type="catalytic activity">
    <reaction evidence="2">
        <text>2 superoxide + 2 H(+) = H2O2 + O2</text>
        <dbReference type="Rhea" id="RHEA:20696"/>
        <dbReference type="ChEBI" id="CHEBI:15378"/>
        <dbReference type="ChEBI" id="CHEBI:15379"/>
        <dbReference type="ChEBI" id="CHEBI:16240"/>
        <dbReference type="ChEBI" id="CHEBI:18421"/>
        <dbReference type="EC" id="1.15.1.1"/>
    </reaction>
</comment>
<comment type="similarity">
    <text evidence="1 2">Belongs to the Cu-Zn superoxide dismutase family.</text>
</comment>
<dbReference type="EC" id="1.15.1.1" evidence="2"/>
<dbReference type="PROSITE" id="PS00332">
    <property type="entry name" value="SOD_CU_ZN_2"/>
    <property type="match status" value="1"/>
</dbReference>
<feature type="chain" id="PRO_5032403181" description="Superoxide dismutase [Cu-Zn]" evidence="3">
    <location>
        <begin position="23"/>
        <end position="179"/>
    </location>
</feature>
<comment type="function">
    <text evidence="2">Destroys radicals which are normally produced within the cells and which are toxic to biological systems.</text>
</comment>
<dbReference type="InterPro" id="IPR018152">
    <property type="entry name" value="SOD_Cu/Zn_BS"/>
</dbReference>
<keyword evidence="6" id="KW-1185">Reference proteome</keyword>
<evidence type="ECO:0000259" key="4">
    <source>
        <dbReference type="Pfam" id="PF00080"/>
    </source>
</evidence>
<comment type="cofactor">
    <cofactor evidence="2">
        <name>Zn(2+)</name>
        <dbReference type="ChEBI" id="CHEBI:29105"/>
    </cofactor>
    <text evidence="2">Binds 1 zinc ion per subunit.</text>
</comment>
<dbReference type="SUPFAM" id="SSF49329">
    <property type="entry name" value="Cu,Zn superoxide dismutase-like"/>
    <property type="match status" value="1"/>
</dbReference>
<dbReference type="Proteomes" id="UP000484885">
    <property type="component" value="Unassembled WGS sequence"/>
</dbReference>
<dbReference type="Pfam" id="PF00080">
    <property type="entry name" value="Sod_Cu"/>
    <property type="match status" value="1"/>
</dbReference>
<evidence type="ECO:0000313" key="5">
    <source>
        <dbReference type="EMBL" id="NDY95124.1"/>
    </source>
</evidence>
<dbReference type="InterPro" id="IPR024134">
    <property type="entry name" value="SOD_Cu/Zn_/chaperone"/>
</dbReference>
<dbReference type="AlphaFoldDB" id="A0A845UX97"/>
<dbReference type="InterPro" id="IPR036423">
    <property type="entry name" value="SOD-like_Cu/Zn_dom_sf"/>
</dbReference>
<dbReference type="CDD" id="cd00305">
    <property type="entry name" value="Cu-Zn_Superoxide_Dismutase"/>
    <property type="match status" value="1"/>
</dbReference>
<sequence length="179" mass="18460">MNRILALSIAAALGLAAGSVHADDHTQASASFIDRDGNDVGTASLVEGPNGVIIDLDLHDMPAGRRAIHIHSVGTCEDPDEGFVASGGHLNPEGKQHGLMNPDGPDNGDLPNIIVLEDGSVQVELFTNLASIHGAGDRPAMLDDDGAAFVIHQNRDDHMTQPIGGAGPRIACGVIQSAD</sequence>
<evidence type="ECO:0000256" key="3">
    <source>
        <dbReference type="SAM" id="SignalP"/>
    </source>
</evidence>
<keyword evidence="3" id="KW-0732">Signal</keyword>
<evidence type="ECO:0000313" key="6">
    <source>
        <dbReference type="Proteomes" id="UP000484885"/>
    </source>
</evidence>
<keyword evidence="2" id="KW-0186">Copper</keyword>
<comment type="cofactor">
    <cofactor evidence="2">
        <name>Cu cation</name>
        <dbReference type="ChEBI" id="CHEBI:23378"/>
    </cofactor>
    <text evidence="2">Binds 1 copper ion per subunit.</text>
</comment>
<comment type="caution">
    <text evidence="5">The sequence shown here is derived from an EMBL/GenBank/DDBJ whole genome shotgun (WGS) entry which is preliminary data.</text>
</comment>
<dbReference type="GO" id="GO:0005507">
    <property type="term" value="F:copper ion binding"/>
    <property type="evidence" value="ECO:0007669"/>
    <property type="project" value="InterPro"/>
</dbReference>
<keyword evidence="2" id="KW-0479">Metal-binding</keyword>
<evidence type="ECO:0000256" key="1">
    <source>
        <dbReference type="ARBA" id="ARBA00010457"/>
    </source>
</evidence>
<protein>
    <recommendedName>
        <fullName evidence="2">Superoxide dismutase [Cu-Zn]</fullName>
        <ecNumber evidence="2">1.15.1.1</ecNumber>
    </recommendedName>
</protein>
<dbReference type="GO" id="GO:0004784">
    <property type="term" value="F:superoxide dismutase activity"/>
    <property type="evidence" value="ECO:0007669"/>
    <property type="project" value="UniProtKB-EC"/>
</dbReference>
<feature type="signal peptide" evidence="3">
    <location>
        <begin position="1"/>
        <end position="22"/>
    </location>
</feature>
<organism evidence="5 6">
    <name type="scientific">Wenzhouxiangella limi</name>
    <dbReference type="NCBI Taxonomy" id="2707351"/>
    <lineage>
        <taxon>Bacteria</taxon>
        <taxon>Pseudomonadati</taxon>
        <taxon>Pseudomonadota</taxon>
        <taxon>Gammaproteobacteria</taxon>
        <taxon>Chromatiales</taxon>
        <taxon>Wenzhouxiangellaceae</taxon>
        <taxon>Wenzhouxiangella</taxon>
    </lineage>
</organism>
<feature type="domain" description="Superoxide dismutase copper/zinc binding" evidence="4">
    <location>
        <begin position="41"/>
        <end position="175"/>
    </location>
</feature>
<keyword evidence="2" id="KW-0560">Oxidoreductase</keyword>
<dbReference type="RefSeq" id="WP_164210526.1">
    <property type="nucleotide sequence ID" value="NZ_JAAGSC010000037.1"/>
</dbReference>
<name>A0A845UX97_9GAMM</name>
<dbReference type="Gene3D" id="2.60.40.200">
    <property type="entry name" value="Superoxide dismutase, copper/zinc binding domain"/>
    <property type="match status" value="1"/>
</dbReference>
<dbReference type="InterPro" id="IPR001424">
    <property type="entry name" value="SOD_Cu_Zn_dom"/>
</dbReference>
<proteinExistence type="inferred from homology"/>
<dbReference type="EMBL" id="JAAGSC010000037">
    <property type="protein sequence ID" value="NDY95124.1"/>
    <property type="molecule type" value="Genomic_DNA"/>
</dbReference>
<gene>
    <name evidence="5" type="ORF">G3I74_05220</name>
</gene>
<evidence type="ECO:0000256" key="2">
    <source>
        <dbReference type="RuleBase" id="RU000393"/>
    </source>
</evidence>